<name>A0A1M4UN65_9BACT</name>
<evidence type="ECO:0000313" key="2">
    <source>
        <dbReference type="Proteomes" id="UP000184041"/>
    </source>
</evidence>
<sequence length="44" mass="5075">MVISLLAVPCMLEYFYSAILIIKIRVIPNNISVLFFKAIEIIYV</sequence>
<accession>A0A1M4UN65</accession>
<proteinExistence type="predicted"/>
<dbReference type="AlphaFoldDB" id="A0A1M4UN65"/>
<dbReference type="Proteomes" id="UP000184041">
    <property type="component" value="Unassembled WGS sequence"/>
</dbReference>
<protein>
    <submittedName>
        <fullName evidence="1">Uncharacterized protein</fullName>
    </submittedName>
</protein>
<evidence type="ECO:0000313" key="1">
    <source>
        <dbReference type="EMBL" id="SHE58088.1"/>
    </source>
</evidence>
<gene>
    <name evidence="1" type="ORF">SAMN05443144_10283</name>
</gene>
<dbReference type="EMBL" id="FQUS01000002">
    <property type="protein sequence ID" value="SHE58088.1"/>
    <property type="molecule type" value="Genomic_DNA"/>
</dbReference>
<reference evidence="1 2" key="1">
    <citation type="submission" date="2016-11" db="EMBL/GenBank/DDBJ databases">
        <authorList>
            <person name="Jaros S."/>
            <person name="Januszkiewicz K."/>
            <person name="Wedrychowicz H."/>
        </authorList>
    </citation>
    <scope>NUCLEOTIDE SEQUENCE [LARGE SCALE GENOMIC DNA]</scope>
    <source>
        <strain evidence="1 2">DSM 21986</strain>
    </source>
</reference>
<organism evidence="1 2">
    <name type="scientific">Fodinibius roseus</name>
    <dbReference type="NCBI Taxonomy" id="1194090"/>
    <lineage>
        <taxon>Bacteria</taxon>
        <taxon>Pseudomonadati</taxon>
        <taxon>Balneolota</taxon>
        <taxon>Balneolia</taxon>
        <taxon>Balneolales</taxon>
        <taxon>Balneolaceae</taxon>
        <taxon>Fodinibius</taxon>
    </lineage>
</organism>
<keyword evidence="2" id="KW-1185">Reference proteome</keyword>